<evidence type="ECO:0000313" key="2">
    <source>
        <dbReference type="EMBL" id="RKL68343.1"/>
    </source>
</evidence>
<dbReference type="InterPro" id="IPR016181">
    <property type="entry name" value="Acyl_CoA_acyltransferase"/>
</dbReference>
<keyword evidence="3" id="KW-1185">Reference proteome</keyword>
<dbReference type="PROSITE" id="PS51186">
    <property type="entry name" value="GNAT"/>
    <property type="match status" value="1"/>
</dbReference>
<dbReference type="SUPFAM" id="SSF55729">
    <property type="entry name" value="Acyl-CoA N-acyltransferases (Nat)"/>
    <property type="match status" value="1"/>
</dbReference>
<evidence type="ECO:0000313" key="3">
    <source>
        <dbReference type="Proteomes" id="UP000281498"/>
    </source>
</evidence>
<dbReference type="OrthoDB" id="9795206at2"/>
<dbReference type="PANTHER" id="PTHR43415">
    <property type="entry name" value="SPERMIDINE N(1)-ACETYLTRANSFERASE"/>
    <property type="match status" value="1"/>
</dbReference>
<protein>
    <submittedName>
        <fullName evidence="2">UDP-4-amino-4, 6-dideoxy-N-acetyl-beta-L-altrosamine N-acetyltransferase</fullName>
    </submittedName>
</protein>
<dbReference type="GO" id="GO:0016747">
    <property type="term" value="F:acyltransferase activity, transferring groups other than amino-acyl groups"/>
    <property type="evidence" value="ECO:0007669"/>
    <property type="project" value="InterPro"/>
</dbReference>
<dbReference type="InterPro" id="IPR000182">
    <property type="entry name" value="GNAT_dom"/>
</dbReference>
<dbReference type="AlphaFoldDB" id="A0A3A9KFE9"/>
<name>A0A3A9KFE9_9BACI</name>
<dbReference type="NCBIfam" id="TIGR03585">
    <property type="entry name" value="PseH"/>
    <property type="match status" value="1"/>
</dbReference>
<gene>
    <name evidence="2" type="primary">pseH</name>
    <name evidence="2" type="ORF">CR203_07635</name>
</gene>
<feature type="domain" description="N-acetyltransferase" evidence="1">
    <location>
        <begin position="6"/>
        <end position="166"/>
    </location>
</feature>
<dbReference type="Proteomes" id="UP000281498">
    <property type="component" value="Unassembled WGS sequence"/>
</dbReference>
<sequence>MNPDDFKLVRLEEEHLAVVLKWRNSDKVRKMMYNENIITNEEHVKWFESLRNSEVTQLKVLLYLETPIGVVNFNKINHFDNTCYWGFYIGESNAPKGSGTMLGYLALSYIFENQNIRKVCSEIIAYNTQSVIFHQRMGFLEEGRLIEQVNKENELIDVILMAKFKHHWDHFKVELEEQIRRHH</sequence>
<proteinExistence type="predicted"/>
<dbReference type="InterPro" id="IPR020036">
    <property type="entry name" value="PseH"/>
</dbReference>
<keyword evidence="2" id="KW-0808">Transferase</keyword>
<dbReference type="Gene3D" id="3.40.630.30">
    <property type="match status" value="1"/>
</dbReference>
<accession>A0A3A9KFE9</accession>
<dbReference type="Pfam" id="PF13302">
    <property type="entry name" value="Acetyltransf_3"/>
    <property type="match status" value="1"/>
</dbReference>
<reference evidence="2 3" key="1">
    <citation type="submission" date="2017-10" db="EMBL/GenBank/DDBJ databases">
        <title>Bacillus sp. nov., a halophilic bacterium isolated from a Keqin Lake.</title>
        <authorList>
            <person name="Wang H."/>
        </authorList>
    </citation>
    <scope>NUCLEOTIDE SEQUENCE [LARGE SCALE GENOMIC DNA]</scope>
    <source>
        <strain evidence="2 3">KCTC 13187</strain>
    </source>
</reference>
<dbReference type="EMBL" id="PDOE01000002">
    <property type="protein sequence ID" value="RKL68343.1"/>
    <property type="molecule type" value="Genomic_DNA"/>
</dbReference>
<organism evidence="2 3">
    <name type="scientific">Salipaludibacillus neizhouensis</name>
    <dbReference type="NCBI Taxonomy" id="885475"/>
    <lineage>
        <taxon>Bacteria</taxon>
        <taxon>Bacillati</taxon>
        <taxon>Bacillota</taxon>
        <taxon>Bacilli</taxon>
        <taxon>Bacillales</taxon>
        <taxon>Bacillaceae</taxon>
    </lineage>
</organism>
<evidence type="ECO:0000259" key="1">
    <source>
        <dbReference type="PROSITE" id="PS51186"/>
    </source>
</evidence>
<comment type="caution">
    <text evidence="2">The sequence shown here is derived from an EMBL/GenBank/DDBJ whole genome shotgun (WGS) entry which is preliminary data.</text>
</comment>
<dbReference type="PANTHER" id="PTHR43415:SF3">
    <property type="entry name" value="GNAT-FAMILY ACETYLTRANSFERASE"/>
    <property type="match status" value="1"/>
</dbReference>
<dbReference type="RefSeq" id="WP_110938683.1">
    <property type="nucleotide sequence ID" value="NZ_KZ614147.1"/>
</dbReference>